<dbReference type="AlphaFoldDB" id="A0A2H9T458"/>
<feature type="compositionally biased region" description="Polar residues" evidence="2">
    <location>
        <begin position="169"/>
        <end position="179"/>
    </location>
</feature>
<dbReference type="EMBL" id="NSIT01000291">
    <property type="protein sequence ID" value="PJE78020.1"/>
    <property type="molecule type" value="Genomic_DNA"/>
</dbReference>
<proteinExistence type="predicted"/>
<feature type="coiled-coil region" evidence="1">
    <location>
        <begin position="26"/>
        <end position="57"/>
    </location>
</feature>
<name>A0A2H9T458_9ZZZZ</name>
<reference evidence="3" key="1">
    <citation type="journal article" date="2017" name="Appl. Environ. Microbiol.">
        <title>Molecular characterization of an Endozoicomonas-like organism causing infection in king scallop Pecten maximus L.</title>
        <authorList>
            <person name="Cano I."/>
            <person name="van Aerle R."/>
            <person name="Ross S."/>
            <person name="Verner-Jeffreys D.W."/>
            <person name="Paley R.K."/>
            <person name="Rimmer G."/>
            <person name="Ryder D."/>
            <person name="Hooper P."/>
            <person name="Stone D."/>
            <person name="Feist S.W."/>
        </authorList>
    </citation>
    <scope>NUCLEOTIDE SEQUENCE</scope>
</reference>
<evidence type="ECO:0000313" key="3">
    <source>
        <dbReference type="EMBL" id="PJE78020.1"/>
    </source>
</evidence>
<keyword evidence="1" id="KW-0175">Coiled coil</keyword>
<organism evidence="3">
    <name type="scientific">invertebrate metagenome</name>
    <dbReference type="NCBI Taxonomy" id="1711999"/>
    <lineage>
        <taxon>unclassified sequences</taxon>
        <taxon>metagenomes</taxon>
        <taxon>organismal metagenomes</taxon>
    </lineage>
</organism>
<accession>A0A2H9T458</accession>
<comment type="caution">
    <text evidence="3">The sequence shown here is derived from an EMBL/GenBank/DDBJ whole genome shotgun (WGS) entry which is preliminary data.</text>
</comment>
<sequence length="179" mass="20986">MTALTGILIGIPLSALLNQLFDKAEQADLHDRIKTLNKQLEETEQRIREEYNTEYNRLKDTVQADYDKHKRLYINIEKKLQVRSETLEKDENKIKSDRHELDEAITAVNELVADWQQGIDKAEQKKQEAYARSKNSRAAAERYKRKAEKWKRLYEEEPAKNTHHKIQTKKISTSGAPTH</sequence>
<feature type="coiled-coil region" evidence="1">
    <location>
        <begin position="112"/>
        <end position="139"/>
    </location>
</feature>
<feature type="region of interest" description="Disordered" evidence="2">
    <location>
        <begin position="154"/>
        <end position="179"/>
    </location>
</feature>
<gene>
    <name evidence="3" type="ORF">CI610_03046</name>
</gene>
<evidence type="ECO:0000256" key="1">
    <source>
        <dbReference type="SAM" id="Coils"/>
    </source>
</evidence>
<evidence type="ECO:0000256" key="2">
    <source>
        <dbReference type="SAM" id="MobiDB-lite"/>
    </source>
</evidence>
<protein>
    <submittedName>
        <fullName evidence="3">Uncharacterized protein</fullName>
    </submittedName>
</protein>